<dbReference type="Proteomes" id="UP000044625">
    <property type="component" value="Unassembled WGS sequence"/>
</dbReference>
<dbReference type="Gene3D" id="1.10.443.10">
    <property type="entry name" value="Intergrase catalytic core"/>
    <property type="match status" value="1"/>
</dbReference>
<evidence type="ECO:0000313" key="8">
    <source>
        <dbReference type="Proteomes" id="UP000045840"/>
    </source>
</evidence>
<dbReference type="AlphaFoldDB" id="A0A0T9PZI5"/>
<reference evidence="6 7" key="1">
    <citation type="submission" date="2015-03" db="EMBL/GenBank/DDBJ databases">
        <authorList>
            <consortium name="Pathogen Informatics"/>
            <person name="Murphy D."/>
        </authorList>
    </citation>
    <scope>NUCLEOTIDE SEQUENCE [LARGE SCALE GENOMIC DNA]</scope>
    <source>
        <strain evidence="6">Type strain: CIP110230</strain>
        <strain evidence="7">type strain: CIP110230</strain>
    </source>
</reference>
<keyword evidence="3" id="KW-0233">DNA recombination</keyword>
<evidence type="ECO:0000259" key="4">
    <source>
        <dbReference type="Pfam" id="PF00589"/>
    </source>
</evidence>
<keyword evidence="7" id="KW-1185">Reference proteome</keyword>
<dbReference type="InterPro" id="IPR050808">
    <property type="entry name" value="Phage_Integrase"/>
</dbReference>
<dbReference type="GO" id="GO:0003677">
    <property type="term" value="F:DNA binding"/>
    <property type="evidence" value="ECO:0007669"/>
    <property type="project" value="InterPro"/>
</dbReference>
<protein>
    <submittedName>
        <fullName evidence="5">Integrase family protein</fullName>
    </submittedName>
</protein>
<dbReference type="InterPro" id="IPR011010">
    <property type="entry name" value="DNA_brk_join_enz"/>
</dbReference>
<gene>
    <name evidence="5" type="ORF">ERS008529_02387</name>
    <name evidence="6" type="ORF">ERS137968_02897</name>
</gene>
<feature type="domain" description="Tyr recombinase" evidence="4">
    <location>
        <begin position="36"/>
        <end position="165"/>
    </location>
</feature>
<reference evidence="5" key="3">
    <citation type="submission" date="2015-03" db="EMBL/GenBank/DDBJ databases">
        <authorList>
            <person name="Murphy D."/>
        </authorList>
    </citation>
    <scope>NUCLEOTIDE SEQUENCE [LARGE SCALE GENOMIC DNA]</scope>
    <source>
        <strain evidence="5">A125KOH2</strain>
    </source>
</reference>
<evidence type="ECO:0000256" key="3">
    <source>
        <dbReference type="ARBA" id="ARBA00023172"/>
    </source>
</evidence>
<comment type="similarity">
    <text evidence="1">Belongs to the 'phage' integrase family.</text>
</comment>
<evidence type="ECO:0000313" key="7">
    <source>
        <dbReference type="Proteomes" id="UP000044625"/>
    </source>
</evidence>
<dbReference type="InterPro" id="IPR002104">
    <property type="entry name" value="Integrase_catalytic"/>
</dbReference>
<dbReference type="PANTHER" id="PTHR30629">
    <property type="entry name" value="PROPHAGE INTEGRASE"/>
    <property type="match status" value="1"/>
</dbReference>
<dbReference type="Pfam" id="PF00589">
    <property type="entry name" value="Phage_integrase"/>
    <property type="match status" value="1"/>
</dbReference>
<reference evidence="8" key="2">
    <citation type="submission" date="2015-03" db="EMBL/GenBank/DDBJ databases">
        <authorList>
            <consortium name="Pathogen Informatics"/>
        </authorList>
    </citation>
    <scope>NUCLEOTIDE SEQUENCE [LARGE SCALE GENOMIC DNA]</scope>
    <source>
        <strain evidence="8">A125KOH2</strain>
    </source>
</reference>
<dbReference type="GO" id="GO:0015074">
    <property type="term" value="P:DNA integration"/>
    <property type="evidence" value="ECO:0007669"/>
    <property type="project" value="UniProtKB-KW"/>
</dbReference>
<dbReference type="PANTHER" id="PTHR30629:SF2">
    <property type="entry name" value="PROPHAGE INTEGRASE INTS-RELATED"/>
    <property type="match status" value="1"/>
</dbReference>
<sequence length="203" mass="23775">MQAHKYCYVHRYGACDALSMLRVQDVGKNADRRDRVLTDREVADVWSSLDRKDIMPYYRVLTRVLLVFGGRTKEARLSIWKEWDLDSWVWTVPQENSKTREKILRPIPEPLRDWIQTRHEQKISDLFMGELKSESAVSQIGRTLHRTFSHSESWSFHNLRRALSARKPLGRNSCAWLLSDLLCWVRNPPAVNNVNTPCGRKLA</sequence>
<dbReference type="OrthoDB" id="5589990at2"/>
<dbReference type="SUPFAM" id="SSF56349">
    <property type="entry name" value="DNA breaking-rejoining enzymes"/>
    <property type="match status" value="1"/>
</dbReference>
<dbReference type="InterPro" id="IPR013762">
    <property type="entry name" value="Integrase-like_cat_sf"/>
</dbReference>
<dbReference type="STRING" id="1288385.ERS137968_02897"/>
<proteinExistence type="inferred from homology"/>
<name>A0A0T9PZI5_9GAMM</name>
<evidence type="ECO:0000313" key="5">
    <source>
        <dbReference type="EMBL" id="CNH89174.1"/>
    </source>
</evidence>
<dbReference type="EMBL" id="CQAZ01000020">
    <property type="protein sequence ID" value="CNH89174.1"/>
    <property type="molecule type" value="Genomic_DNA"/>
</dbReference>
<dbReference type="GO" id="GO:0006310">
    <property type="term" value="P:DNA recombination"/>
    <property type="evidence" value="ECO:0007669"/>
    <property type="project" value="UniProtKB-KW"/>
</dbReference>
<evidence type="ECO:0000256" key="2">
    <source>
        <dbReference type="ARBA" id="ARBA00022908"/>
    </source>
</evidence>
<dbReference type="Proteomes" id="UP000045840">
    <property type="component" value="Unassembled WGS sequence"/>
</dbReference>
<keyword evidence="2" id="KW-0229">DNA integration</keyword>
<dbReference type="EMBL" id="CWJL01000014">
    <property type="protein sequence ID" value="CRY67810.1"/>
    <property type="molecule type" value="Genomic_DNA"/>
</dbReference>
<organism evidence="5 8">
    <name type="scientific">Yersinia pekkanenii</name>
    <dbReference type="NCBI Taxonomy" id="1288385"/>
    <lineage>
        <taxon>Bacteria</taxon>
        <taxon>Pseudomonadati</taxon>
        <taxon>Pseudomonadota</taxon>
        <taxon>Gammaproteobacteria</taxon>
        <taxon>Enterobacterales</taxon>
        <taxon>Yersiniaceae</taxon>
        <taxon>Yersinia</taxon>
    </lineage>
</organism>
<accession>A0A0T9PZI5</accession>
<evidence type="ECO:0000313" key="6">
    <source>
        <dbReference type="EMBL" id="CRY67810.1"/>
    </source>
</evidence>
<evidence type="ECO:0000256" key="1">
    <source>
        <dbReference type="ARBA" id="ARBA00008857"/>
    </source>
</evidence>